<dbReference type="AlphaFoldDB" id="A0A2N0WFE5"/>
<evidence type="ECO:0000313" key="3">
    <source>
        <dbReference type="EMBL" id="PKF33801.1"/>
    </source>
</evidence>
<dbReference type="Proteomes" id="UP000233553">
    <property type="component" value="Unassembled WGS sequence"/>
</dbReference>
<dbReference type="InterPro" id="IPR013545">
    <property type="entry name" value="T2SS_protein-GspG_C"/>
</dbReference>
<dbReference type="SUPFAM" id="SSF54523">
    <property type="entry name" value="Pili subunits"/>
    <property type="match status" value="1"/>
</dbReference>
<gene>
    <name evidence="3" type="ORF">CW311_08100</name>
</gene>
<dbReference type="NCBIfam" id="TIGR02532">
    <property type="entry name" value="IV_pilin_GFxxxE"/>
    <property type="match status" value="1"/>
</dbReference>
<dbReference type="RefSeq" id="WP_101236203.1">
    <property type="nucleotide sequence ID" value="NZ_PISJ01000012.1"/>
</dbReference>
<reference evidence="3 4" key="1">
    <citation type="submission" date="2017-12" db="EMBL/GenBank/DDBJ databases">
        <title>Draft Genome sequences of multiple microbial strains isolated from spacecraft associated surfaces.</title>
        <authorList>
            <person name="Seuylemezian A."/>
            <person name="Vaishampayan P."/>
            <person name="Venkateswaran K."/>
        </authorList>
    </citation>
    <scope>NUCLEOTIDE SEQUENCE [LARGE SCALE GENOMIC DNA]</scope>
    <source>
        <strain evidence="3 4">2P01AA</strain>
    </source>
</reference>
<protein>
    <submittedName>
        <fullName evidence="3">Type II secretion system protein G</fullName>
    </submittedName>
</protein>
<evidence type="ECO:0000313" key="4">
    <source>
        <dbReference type="Proteomes" id="UP000233553"/>
    </source>
</evidence>
<name>A0A2N0WFE5_9GAMM</name>
<dbReference type="InterPro" id="IPR000983">
    <property type="entry name" value="Bac_GSPG_pilin"/>
</dbReference>
<evidence type="ECO:0000259" key="2">
    <source>
        <dbReference type="Pfam" id="PF08334"/>
    </source>
</evidence>
<dbReference type="InterPro" id="IPR012902">
    <property type="entry name" value="N_methyl_site"/>
</dbReference>
<dbReference type="Gene3D" id="3.30.700.10">
    <property type="entry name" value="Glycoprotein, Type 4 Pilin"/>
    <property type="match status" value="1"/>
</dbReference>
<dbReference type="GO" id="GO:0015628">
    <property type="term" value="P:protein secretion by the type II secretion system"/>
    <property type="evidence" value="ECO:0007669"/>
    <property type="project" value="InterPro"/>
</dbReference>
<organism evidence="3 4">
    <name type="scientific">Acinetobacter proteolyticus</name>
    <dbReference type="NCBI Taxonomy" id="1776741"/>
    <lineage>
        <taxon>Bacteria</taxon>
        <taxon>Pseudomonadati</taxon>
        <taxon>Pseudomonadota</taxon>
        <taxon>Gammaproteobacteria</taxon>
        <taxon>Moraxellales</taxon>
        <taxon>Moraxellaceae</taxon>
        <taxon>Acinetobacter</taxon>
    </lineage>
</organism>
<dbReference type="PANTHER" id="PTHR30093">
    <property type="entry name" value="GENERAL SECRETION PATHWAY PROTEIN G"/>
    <property type="match status" value="1"/>
</dbReference>
<dbReference type="InterPro" id="IPR045584">
    <property type="entry name" value="Pilin-like"/>
</dbReference>
<dbReference type="Pfam" id="PF07963">
    <property type="entry name" value="N_methyl"/>
    <property type="match status" value="1"/>
</dbReference>
<dbReference type="EMBL" id="PISJ01000012">
    <property type="protein sequence ID" value="PKF33801.1"/>
    <property type="molecule type" value="Genomic_DNA"/>
</dbReference>
<dbReference type="PANTHER" id="PTHR30093:SF47">
    <property type="entry name" value="TYPE IV PILUS NON-CORE MINOR PILIN PILE"/>
    <property type="match status" value="1"/>
</dbReference>
<proteinExistence type="predicted"/>
<accession>A0A2N0WFE5</accession>
<evidence type="ECO:0000256" key="1">
    <source>
        <dbReference type="ARBA" id="ARBA00022481"/>
    </source>
</evidence>
<keyword evidence="1" id="KW-0488">Methylation</keyword>
<feature type="domain" description="Type II secretion system protein GspG C-terminal" evidence="2">
    <location>
        <begin position="30"/>
        <end position="113"/>
    </location>
</feature>
<dbReference type="GO" id="GO:0015627">
    <property type="term" value="C:type II protein secretion system complex"/>
    <property type="evidence" value="ECO:0007669"/>
    <property type="project" value="InterPro"/>
</dbReference>
<dbReference type="Pfam" id="PF08334">
    <property type="entry name" value="T2SSG"/>
    <property type="match status" value="1"/>
</dbReference>
<comment type="caution">
    <text evidence="3">The sequence shown here is derived from an EMBL/GenBank/DDBJ whole genome shotgun (WGS) entry which is preliminary data.</text>
</comment>
<dbReference type="PRINTS" id="PR00813">
    <property type="entry name" value="BCTERIALGSPG"/>
</dbReference>
<sequence length="124" mass="14329">MKFRFGFTLIELLVVLAIVALLLSIVAPRYIQQTDRAQDAALKENLSTVRHSIDQYYADKGEYPSSLQELVEKRYLRKVPMDTITHRDDTWQFVYTEENNRKQIVDVKSGALGKAKDGTEYASW</sequence>